<protein>
    <submittedName>
        <fullName evidence="1">DUF2531 family protein</fullName>
    </submittedName>
</protein>
<evidence type="ECO:0000313" key="2">
    <source>
        <dbReference type="Proteomes" id="UP000316142"/>
    </source>
</evidence>
<organism evidence="1 2">
    <name type="scientific">Pantoea anthophila</name>
    <dbReference type="NCBI Taxonomy" id="470931"/>
    <lineage>
        <taxon>Bacteria</taxon>
        <taxon>Pseudomonadati</taxon>
        <taxon>Pseudomonadota</taxon>
        <taxon>Gammaproteobacteria</taxon>
        <taxon>Enterobacterales</taxon>
        <taxon>Erwiniaceae</taxon>
        <taxon>Pantoea</taxon>
    </lineage>
</organism>
<gene>
    <name evidence="1" type="ORF">FJW00_22030</name>
</gene>
<sequence>MRHSLLILLLCWGDVLARDPFRPVAGSLCQAAVAPLTGWRLQGIAGRETRYQAWLLTPQGERVTVGSDTPFPLTPWQLVAITSRSLTLAVPASCHAQRTTFYLKGYAHVKDSDPAPHQQPAAGLRR</sequence>
<dbReference type="EMBL" id="VHIZ01000066">
    <property type="protein sequence ID" value="TPV20956.1"/>
    <property type="molecule type" value="Genomic_DNA"/>
</dbReference>
<dbReference type="RefSeq" id="WP_140029826.1">
    <property type="nucleotide sequence ID" value="NZ_CP122311.1"/>
</dbReference>
<comment type="caution">
    <text evidence="1">The sequence shown here is derived from an EMBL/GenBank/DDBJ whole genome shotgun (WGS) entry which is preliminary data.</text>
</comment>
<accession>A0ABY2Z272</accession>
<dbReference type="InterPro" id="IPR019684">
    <property type="entry name" value="HofP"/>
</dbReference>
<dbReference type="Pfam" id="PF10748">
    <property type="entry name" value="HofP"/>
    <property type="match status" value="1"/>
</dbReference>
<dbReference type="Proteomes" id="UP000316142">
    <property type="component" value="Unassembled WGS sequence"/>
</dbReference>
<name>A0ABY2Z272_9GAMM</name>
<reference evidence="1 2" key="1">
    <citation type="submission" date="2019-06" db="EMBL/GenBank/DDBJ databases">
        <title>Taxogenomics and systematics of the genus Pantoea.</title>
        <authorList>
            <person name="Tambong J.T."/>
        </authorList>
    </citation>
    <scope>NUCLEOTIDE SEQUENCE [LARGE SCALE GENOMIC DNA]</scope>
    <source>
        <strain evidence="1 2">LMG 2558</strain>
    </source>
</reference>
<keyword evidence="2" id="KW-1185">Reference proteome</keyword>
<evidence type="ECO:0000313" key="1">
    <source>
        <dbReference type="EMBL" id="TPV20956.1"/>
    </source>
</evidence>
<proteinExistence type="predicted"/>